<dbReference type="AlphaFoldDB" id="A0A6A4SBZ8"/>
<protein>
    <submittedName>
        <fullName evidence="1">Uncharacterized protein</fullName>
    </submittedName>
</protein>
<dbReference type="EMBL" id="VEVO01000016">
    <property type="protein sequence ID" value="KAF0029965.1"/>
    <property type="molecule type" value="Genomic_DNA"/>
</dbReference>
<proteinExistence type="predicted"/>
<comment type="caution">
    <text evidence="1">The sequence shown here is derived from an EMBL/GenBank/DDBJ whole genome shotgun (WGS) entry which is preliminary data.</text>
</comment>
<evidence type="ECO:0000313" key="2">
    <source>
        <dbReference type="Proteomes" id="UP000438429"/>
    </source>
</evidence>
<organism evidence="1 2">
    <name type="scientific">Scophthalmus maximus</name>
    <name type="common">Turbot</name>
    <name type="synonym">Psetta maxima</name>
    <dbReference type="NCBI Taxonomy" id="52904"/>
    <lineage>
        <taxon>Eukaryota</taxon>
        <taxon>Metazoa</taxon>
        <taxon>Chordata</taxon>
        <taxon>Craniata</taxon>
        <taxon>Vertebrata</taxon>
        <taxon>Euteleostomi</taxon>
        <taxon>Actinopterygii</taxon>
        <taxon>Neopterygii</taxon>
        <taxon>Teleostei</taxon>
        <taxon>Neoteleostei</taxon>
        <taxon>Acanthomorphata</taxon>
        <taxon>Carangaria</taxon>
        <taxon>Pleuronectiformes</taxon>
        <taxon>Pleuronectoidei</taxon>
        <taxon>Scophthalmidae</taxon>
        <taxon>Scophthalmus</taxon>
    </lineage>
</organism>
<gene>
    <name evidence="1" type="ORF">F2P81_019070</name>
</gene>
<accession>A0A6A4SBZ8</accession>
<name>A0A6A4SBZ8_SCOMX</name>
<sequence length="81" mass="8648">MKLRLAGARSSPAAASRFTSSSAALLVGGGHAELQDFRCDLQNKSPTWTKTLPYLIATLLLRTVFFSASCLIVRASCASPF</sequence>
<reference evidence="1 2" key="1">
    <citation type="submission" date="2019-06" db="EMBL/GenBank/DDBJ databases">
        <title>Draft genomes of female and male turbot (Scophthalmus maximus).</title>
        <authorList>
            <person name="Xu H."/>
            <person name="Xu X.-W."/>
            <person name="Shao C."/>
            <person name="Chen S."/>
        </authorList>
    </citation>
    <scope>NUCLEOTIDE SEQUENCE [LARGE SCALE GENOMIC DNA]</scope>
    <source>
        <strain evidence="1">Ysfricsl-2016a</strain>
        <tissue evidence="1">Blood</tissue>
    </source>
</reference>
<evidence type="ECO:0000313" key="1">
    <source>
        <dbReference type="EMBL" id="KAF0029965.1"/>
    </source>
</evidence>
<dbReference type="Proteomes" id="UP000438429">
    <property type="component" value="Unassembled WGS sequence"/>
</dbReference>